<dbReference type="PANTHER" id="PTHR47331:SF5">
    <property type="entry name" value="RIBONUCLEASE H"/>
    <property type="match status" value="1"/>
</dbReference>
<keyword evidence="2" id="KW-1185">Reference proteome</keyword>
<gene>
    <name evidence="1" type="ORF">NQ318_000260</name>
</gene>
<sequence length="183" mass="20898">MYHAVLITPEQQRLENRNLADENAEKYPKLANSIRSDFYVDDLLNGADNLEETANICADRLWLEKTTWDETVPPHIQACWRDFRREIPVLNELMIDRRVTCDETIRAEMHGFSDASENEYGGCIYVRSLVKEDNQPPVMWKLGRVEAIHPGKDGIAKVATLRTSGGIIKRSFAKICPLPLESP</sequence>
<dbReference type="AlphaFoldDB" id="A0AAV8YX14"/>
<dbReference type="PANTHER" id="PTHR47331">
    <property type="entry name" value="PHD-TYPE DOMAIN-CONTAINING PROTEIN"/>
    <property type="match status" value="1"/>
</dbReference>
<name>A0AAV8YX14_9CUCU</name>
<dbReference type="Pfam" id="PF05380">
    <property type="entry name" value="Peptidase_A17"/>
    <property type="match status" value="1"/>
</dbReference>
<evidence type="ECO:0008006" key="3">
    <source>
        <dbReference type="Google" id="ProtNLM"/>
    </source>
</evidence>
<protein>
    <recommendedName>
        <fullName evidence="3">DUF5641 domain-containing protein</fullName>
    </recommendedName>
</protein>
<evidence type="ECO:0000313" key="2">
    <source>
        <dbReference type="Proteomes" id="UP001162162"/>
    </source>
</evidence>
<accession>A0AAV8YX14</accession>
<proteinExistence type="predicted"/>
<organism evidence="1 2">
    <name type="scientific">Aromia moschata</name>
    <dbReference type="NCBI Taxonomy" id="1265417"/>
    <lineage>
        <taxon>Eukaryota</taxon>
        <taxon>Metazoa</taxon>
        <taxon>Ecdysozoa</taxon>
        <taxon>Arthropoda</taxon>
        <taxon>Hexapoda</taxon>
        <taxon>Insecta</taxon>
        <taxon>Pterygota</taxon>
        <taxon>Neoptera</taxon>
        <taxon>Endopterygota</taxon>
        <taxon>Coleoptera</taxon>
        <taxon>Polyphaga</taxon>
        <taxon>Cucujiformia</taxon>
        <taxon>Chrysomeloidea</taxon>
        <taxon>Cerambycidae</taxon>
        <taxon>Cerambycinae</taxon>
        <taxon>Callichromatini</taxon>
        <taxon>Aromia</taxon>
    </lineage>
</organism>
<reference evidence="1" key="1">
    <citation type="journal article" date="2023" name="Insect Mol. Biol.">
        <title>Genome sequencing provides insights into the evolution of gene families encoding plant cell wall-degrading enzymes in longhorned beetles.</title>
        <authorList>
            <person name="Shin N.R."/>
            <person name="Okamura Y."/>
            <person name="Kirsch R."/>
            <person name="Pauchet Y."/>
        </authorList>
    </citation>
    <scope>NUCLEOTIDE SEQUENCE</scope>
    <source>
        <strain evidence="1">AMC_N1</strain>
    </source>
</reference>
<dbReference type="Proteomes" id="UP001162162">
    <property type="component" value="Unassembled WGS sequence"/>
</dbReference>
<dbReference type="InterPro" id="IPR008042">
    <property type="entry name" value="Retrotrans_Pao"/>
</dbReference>
<evidence type="ECO:0000313" key="1">
    <source>
        <dbReference type="EMBL" id="KAJ8955234.1"/>
    </source>
</evidence>
<comment type="caution">
    <text evidence="1">The sequence shown here is derived from an EMBL/GenBank/DDBJ whole genome shotgun (WGS) entry which is preliminary data.</text>
</comment>
<dbReference type="EMBL" id="JAPWTK010000039">
    <property type="protein sequence ID" value="KAJ8955234.1"/>
    <property type="molecule type" value="Genomic_DNA"/>
</dbReference>